<organism evidence="2 3">
    <name type="scientific">Savagea faecisuis</name>
    <dbReference type="NCBI Taxonomy" id="1274803"/>
    <lineage>
        <taxon>Bacteria</taxon>
        <taxon>Bacillati</taxon>
        <taxon>Bacillota</taxon>
        <taxon>Bacilli</taxon>
        <taxon>Bacillales</taxon>
        <taxon>Caryophanaceae</taxon>
        <taxon>Savagea</taxon>
    </lineage>
</organism>
<gene>
    <name evidence="2" type="ORF">ACFQ0V_06035</name>
</gene>
<evidence type="ECO:0000256" key="1">
    <source>
        <dbReference type="SAM" id="MobiDB-lite"/>
    </source>
</evidence>
<sequence length="124" mass="13920">MDPLHFHRLPAIGPHHPTSRQPQKATPSRSFEETLQQALTPKLKVSKHAERRLAERAIEVSDAEWMRIESKIDEARTKGVKDSLVLLDNVAMIISAKNSTVITAMNRKEAADQIFTNIDGTILL</sequence>
<keyword evidence="3" id="KW-1185">Reference proteome</keyword>
<protein>
    <submittedName>
        <fullName evidence="2">TIGR02530 family flagellar biosynthesis protein</fullName>
    </submittedName>
</protein>
<feature type="compositionally biased region" description="Polar residues" evidence="1">
    <location>
        <begin position="19"/>
        <end position="34"/>
    </location>
</feature>
<keyword evidence="2" id="KW-0282">Flagellum</keyword>
<dbReference type="EMBL" id="JBHTJF010000022">
    <property type="protein sequence ID" value="MFD0943331.1"/>
    <property type="molecule type" value="Genomic_DNA"/>
</dbReference>
<evidence type="ECO:0000313" key="3">
    <source>
        <dbReference type="Proteomes" id="UP001596976"/>
    </source>
</evidence>
<proteinExistence type="predicted"/>
<dbReference type="Pfam" id="PF12611">
    <property type="entry name" value="Flagellar_put"/>
    <property type="match status" value="1"/>
</dbReference>
<comment type="caution">
    <text evidence="2">The sequence shown here is derived from an EMBL/GenBank/DDBJ whole genome shotgun (WGS) entry which is preliminary data.</text>
</comment>
<evidence type="ECO:0000313" key="2">
    <source>
        <dbReference type="EMBL" id="MFD0943331.1"/>
    </source>
</evidence>
<dbReference type="RefSeq" id="WP_381010977.1">
    <property type="nucleotide sequence ID" value="NZ_JBHTJF010000022.1"/>
</dbReference>
<keyword evidence="2" id="KW-0966">Cell projection</keyword>
<dbReference type="NCBIfam" id="TIGR02530">
    <property type="entry name" value="flg_new"/>
    <property type="match status" value="1"/>
</dbReference>
<feature type="region of interest" description="Disordered" evidence="1">
    <location>
        <begin position="1"/>
        <end position="34"/>
    </location>
</feature>
<keyword evidence="2" id="KW-0969">Cilium</keyword>
<name>A0ABW3GVZ1_9BACL</name>
<dbReference type="Proteomes" id="UP001596976">
    <property type="component" value="Unassembled WGS sequence"/>
</dbReference>
<accession>A0ABW3GVZ1</accession>
<dbReference type="InterPro" id="IPR013367">
    <property type="entry name" value="Flagellar_put"/>
</dbReference>
<reference evidence="3" key="1">
    <citation type="journal article" date="2019" name="Int. J. Syst. Evol. Microbiol.">
        <title>The Global Catalogue of Microorganisms (GCM) 10K type strain sequencing project: providing services to taxonomists for standard genome sequencing and annotation.</title>
        <authorList>
            <consortium name="The Broad Institute Genomics Platform"/>
            <consortium name="The Broad Institute Genome Sequencing Center for Infectious Disease"/>
            <person name="Wu L."/>
            <person name="Ma J."/>
        </authorList>
    </citation>
    <scope>NUCLEOTIDE SEQUENCE [LARGE SCALE GENOMIC DNA]</scope>
    <source>
        <strain evidence="3">CCUG 63563</strain>
    </source>
</reference>